<dbReference type="InterPro" id="IPR012338">
    <property type="entry name" value="Beta-lactam/transpept-like"/>
</dbReference>
<dbReference type="InterPro" id="IPR036950">
    <property type="entry name" value="PBP_transglycosylase"/>
</dbReference>
<keyword evidence="7" id="KW-1003">Cell membrane</keyword>
<keyword evidence="17" id="KW-0573">Peptidoglycan synthesis</keyword>
<keyword evidence="16" id="KW-0735">Signal-anchor</keyword>
<comment type="pathway">
    <text evidence="2">Cell wall biogenesis; peptidoglycan biosynthesis.</text>
</comment>
<evidence type="ECO:0000256" key="16">
    <source>
        <dbReference type="ARBA" id="ARBA00022968"/>
    </source>
</evidence>
<keyword evidence="21" id="KW-0511">Multifunctional enzyme</keyword>
<comment type="subcellular location">
    <subcellularLocation>
        <location evidence="1">Cell inner membrane</location>
        <topology evidence="1">Single-pass type II membrane protein</topology>
    </subcellularLocation>
</comment>
<dbReference type="SUPFAM" id="SSF56601">
    <property type="entry name" value="beta-lactamase/transpeptidase-like"/>
    <property type="match status" value="1"/>
</dbReference>
<proteinExistence type="inferred from homology"/>
<evidence type="ECO:0000256" key="21">
    <source>
        <dbReference type="ARBA" id="ARBA00023268"/>
    </source>
</evidence>
<evidence type="ECO:0000256" key="20">
    <source>
        <dbReference type="ARBA" id="ARBA00023251"/>
    </source>
</evidence>
<evidence type="ECO:0000256" key="19">
    <source>
        <dbReference type="ARBA" id="ARBA00023136"/>
    </source>
</evidence>
<keyword evidence="11" id="KW-0328">Glycosyltransferase</keyword>
<keyword evidence="22" id="KW-0961">Cell wall biogenesis/degradation</keyword>
<evidence type="ECO:0000313" key="32">
    <source>
        <dbReference type="Proteomes" id="UP001385892"/>
    </source>
</evidence>
<dbReference type="Proteomes" id="UP001385892">
    <property type="component" value="Unassembled WGS sequence"/>
</dbReference>
<evidence type="ECO:0000256" key="23">
    <source>
        <dbReference type="ARBA" id="ARBA00034000"/>
    </source>
</evidence>
<evidence type="ECO:0000256" key="13">
    <source>
        <dbReference type="ARBA" id="ARBA00022692"/>
    </source>
</evidence>
<feature type="compositionally biased region" description="Basic and acidic residues" evidence="26">
    <location>
        <begin position="793"/>
        <end position="805"/>
    </location>
</feature>
<keyword evidence="20" id="KW-0046">Antibiotic resistance</keyword>
<feature type="domain" description="Penicillin-binding protein transpeptidase" evidence="28">
    <location>
        <begin position="448"/>
        <end position="699"/>
    </location>
</feature>
<feature type="domain" description="Glycosyl transferase family 51" evidence="29">
    <location>
        <begin position="84"/>
        <end position="256"/>
    </location>
</feature>
<evidence type="ECO:0000259" key="30">
    <source>
        <dbReference type="Pfam" id="PF17092"/>
    </source>
</evidence>
<evidence type="ECO:0000256" key="11">
    <source>
        <dbReference type="ARBA" id="ARBA00022676"/>
    </source>
</evidence>
<dbReference type="EC" id="3.4.16.4" evidence="5"/>
<dbReference type="InterPro" id="IPR023346">
    <property type="entry name" value="Lysozyme-like_dom_sf"/>
</dbReference>
<comment type="similarity">
    <text evidence="4">In the N-terminal section; belongs to the glycosyltransferase 51 family.</text>
</comment>
<dbReference type="Pfam" id="PF00912">
    <property type="entry name" value="Transgly"/>
    <property type="match status" value="1"/>
</dbReference>
<keyword evidence="14" id="KW-0378">Hydrolase</keyword>
<gene>
    <name evidence="31" type="ORF">WKW82_07840</name>
</gene>
<comment type="catalytic activity">
    <reaction evidence="23">
        <text>Preferential cleavage: (Ac)2-L-Lys-D-Ala-|-D-Ala. Also transpeptidation of peptidyl-alanyl moieties that are N-acyl substituents of D-alanine.</text>
        <dbReference type="EC" id="3.4.16.4"/>
    </reaction>
</comment>
<evidence type="ECO:0000256" key="27">
    <source>
        <dbReference type="SAM" id="Phobius"/>
    </source>
</evidence>
<dbReference type="NCBIfam" id="TIGR02074">
    <property type="entry name" value="PBP_1a_fam"/>
    <property type="match status" value="1"/>
</dbReference>
<keyword evidence="19 27" id="KW-0472">Membrane</keyword>
<evidence type="ECO:0000256" key="3">
    <source>
        <dbReference type="ARBA" id="ARBA00007090"/>
    </source>
</evidence>
<evidence type="ECO:0000259" key="28">
    <source>
        <dbReference type="Pfam" id="PF00905"/>
    </source>
</evidence>
<evidence type="ECO:0000256" key="15">
    <source>
        <dbReference type="ARBA" id="ARBA00022960"/>
    </source>
</evidence>
<evidence type="ECO:0000256" key="22">
    <source>
        <dbReference type="ARBA" id="ARBA00023316"/>
    </source>
</evidence>
<dbReference type="InterPro" id="IPR001264">
    <property type="entry name" value="Glyco_trans_51"/>
</dbReference>
<evidence type="ECO:0000256" key="10">
    <source>
        <dbReference type="ARBA" id="ARBA00022670"/>
    </source>
</evidence>
<feature type="region of interest" description="Disordered" evidence="26">
    <location>
        <begin position="769"/>
        <end position="805"/>
    </location>
</feature>
<dbReference type="EC" id="2.4.99.28" evidence="24"/>
<dbReference type="InterPro" id="IPR031376">
    <property type="entry name" value="PCB_OB"/>
</dbReference>
<sequence length="805" mass="87897">MPEKTKASGPAKTASPRPGRPAWLRWLLRFFLWTTGFAIAGILSLLFVIAVALAVAYPNLPDISELADYRPKLPLRVFSSEGIQIGEFGEERRNLTPIDTIPKVMKDAVLAAEDARFYSHGGVDYKGMLRAALANLNRVKSQGASTITMQVARNVYLSSEKTLTRKVYEILLTFKLEHLLTKDQILEIYLNQIYLGNRAYGFAAASEAYFGKPLKDITIAQAAMLAGLPKAPGANNPVNNPTRARGRQLYVIDRMEDAGFITAEQADEARKEEPQLREAQDANRLHAEYVAETVRQLMYAQYGDTTYTRGLKVYTTLVAADQAAAYKALRKGIMDYERRQIYRGPEKFVDLPQNPKELDDAVDDALSDHPDNGDVMSAVVLKASAKEVTAVRGNGETLTISGEGLRPAQSGLADKAAPNIRIRRGAVIRIAKTPKNAWEITQLPEVEGAFVAMDPRDGAIKALVGGFDFDKNKFNHVTQAWRQPGSSFKPFIYSAALEKGFSPATVINDAPLFFDAGTTGGQPWEPKNYDGGFEGPMSMRRALMKSKNMVSIRILQSIGTHYAQDWITNFGFDRDKHPAYLPMALGAGSVTPMQMATGYSVFANGGYRVAPALVTRVTDHKDKVLVDRQPPVLNDSMRAIPARNAWIMDSLLQSVASGGTAAKAQATLKRNDLYGKTGTTNDSLDAWFAGFQPTMTAIAWMGYDTPRKLGDKETGGGLSLPIWISFMETALKGVPVTELPAPSGVVNIGSEWYFDDYAPGRAVSSLGVDHGGSASAPAAESLSGAPVSPPAQPEERNRILDLFRN</sequence>
<keyword evidence="18 27" id="KW-1133">Transmembrane helix</keyword>
<evidence type="ECO:0000256" key="6">
    <source>
        <dbReference type="ARBA" id="ARBA00018638"/>
    </source>
</evidence>
<keyword evidence="32" id="KW-1185">Reference proteome</keyword>
<evidence type="ECO:0000256" key="8">
    <source>
        <dbReference type="ARBA" id="ARBA00022519"/>
    </source>
</evidence>
<evidence type="ECO:0000256" key="25">
    <source>
        <dbReference type="ARBA" id="ARBA00049902"/>
    </source>
</evidence>
<keyword evidence="8" id="KW-0997">Cell inner membrane</keyword>
<accession>A0ABU8WGS8</accession>
<evidence type="ECO:0000256" key="7">
    <source>
        <dbReference type="ARBA" id="ARBA00022475"/>
    </source>
</evidence>
<evidence type="ECO:0000256" key="9">
    <source>
        <dbReference type="ARBA" id="ARBA00022645"/>
    </source>
</evidence>
<evidence type="ECO:0000256" key="18">
    <source>
        <dbReference type="ARBA" id="ARBA00022989"/>
    </source>
</evidence>
<dbReference type="Gene3D" id="1.10.3810.10">
    <property type="entry name" value="Biosynthetic peptidoglycan transglycosylase-like"/>
    <property type="match status" value="1"/>
</dbReference>
<evidence type="ECO:0000256" key="2">
    <source>
        <dbReference type="ARBA" id="ARBA00004752"/>
    </source>
</evidence>
<keyword evidence="10" id="KW-0645">Protease</keyword>
<dbReference type="PANTHER" id="PTHR32282">
    <property type="entry name" value="BINDING PROTEIN TRANSPEPTIDASE, PUTATIVE-RELATED"/>
    <property type="match status" value="1"/>
</dbReference>
<reference evidence="31 32" key="1">
    <citation type="submission" date="2024-03" db="EMBL/GenBank/DDBJ databases">
        <title>Novel species of the genus Variovorax.</title>
        <authorList>
            <person name="Liu Q."/>
            <person name="Xin Y.-H."/>
        </authorList>
    </citation>
    <scope>NUCLEOTIDE SEQUENCE [LARGE SCALE GENOMIC DNA]</scope>
    <source>
        <strain evidence="31 32">KACC 18900</strain>
    </source>
</reference>
<keyword evidence="12" id="KW-0808">Transferase</keyword>
<dbReference type="Gene3D" id="3.40.710.10">
    <property type="entry name" value="DD-peptidase/beta-lactamase superfamily"/>
    <property type="match status" value="2"/>
</dbReference>
<evidence type="ECO:0000256" key="12">
    <source>
        <dbReference type="ARBA" id="ARBA00022679"/>
    </source>
</evidence>
<dbReference type="RefSeq" id="WP_340341981.1">
    <property type="nucleotide sequence ID" value="NZ_JBBKZT010000003.1"/>
</dbReference>
<keyword evidence="9" id="KW-0121">Carboxypeptidase</keyword>
<evidence type="ECO:0000256" key="17">
    <source>
        <dbReference type="ARBA" id="ARBA00022984"/>
    </source>
</evidence>
<name>A0ABU8WGS8_9BURK</name>
<evidence type="ECO:0000256" key="5">
    <source>
        <dbReference type="ARBA" id="ARBA00012448"/>
    </source>
</evidence>
<comment type="similarity">
    <text evidence="3">In the C-terminal section; belongs to the transpeptidase family.</text>
</comment>
<protein>
    <recommendedName>
        <fullName evidence="6">Penicillin-binding protein 1A</fullName>
        <ecNumber evidence="24">2.4.99.28</ecNumber>
        <ecNumber evidence="5">3.4.16.4</ecNumber>
    </recommendedName>
</protein>
<dbReference type="EMBL" id="JBBKZT010000003">
    <property type="protein sequence ID" value="MEJ8846554.1"/>
    <property type="molecule type" value="Genomic_DNA"/>
</dbReference>
<dbReference type="InterPro" id="IPR001460">
    <property type="entry name" value="PCN-bd_Tpept"/>
</dbReference>
<organism evidence="31 32">
    <name type="scientific">Variovorax rhizosphaerae</name>
    <dbReference type="NCBI Taxonomy" id="1836200"/>
    <lineage>
        <taxon>Bacteria</taxon>
        <taxon>Pseudomonadati</taxon>
        <taxon>Pseudomonadota</taxon>
        <taxon>Betaproteobacteria</taxon>
        <taxon>Burkholderiales</taxon>
        <taxon>Comamonadaceae</taxon>
        <taxon>Variovorax</taxon>
    </lineage>
</organism>
<feature type="domain" description="Penicillin-binding protein OB-like" evidence="30">
    <location>
        <begin position="342"/>
        <end position="446"/>
    </location>
</feature>
<evidence type="ECO:0000313" key="31">
    <source>
        <dbReference type="EMBL" id="MEJ8846554.1"/>
    </source>
</evidence>
<dbReference type="SUPFAM" id="SSF53955">
    <property type="entry name" value="Lysozyme-like"/>
    <property type="match status" value="1"/>
</dbReference>
<dbReference type="PANTHER" id="PTHR32282:SF27">
    <property type="entry name" value="PENICILLIN-BINDING PROTEIN 1A"/>
    <property type="match status" value="1"/>
</dbReference>
<evidence type="ECO:0000256" key="26">
    <source>
        <dbReference type="SAM" id="MobiDB-lite"/>
    </source>
</evidence>
<evidence type="ECO:0000256" key="24">
    <source>
        <dbReference type="ARBA" id="ARBA00044770"/>
    </source>
</evidence>
<evidence type="ECO:0000256" key="14">
    <source>
        <dbReference type="ARBA" id="ARBA00022801"/>
    </source>
</evidence>
<dbReference type="Pfam" id="PF17092">
    <property type="entry name" value="PCB_OB"/>
    <property type="match status" value="1"/>
</dbReference>
<dbReference type="Pfam" id="PF00905">
    <property type="entry name" value="Transpeptidase"/>
    <property type="match status" value="1"/>
</dbReference>
<feature type="transmembrane region" description="Helical" evidence="27">
    <location>
        <begin position="30"/>
        <end position="57"/>
    </location>
</feature>
<comment type="catalytic activity">
    <reaction evidence="25">
        <text>[GlcNAc-(1-&gt;4)-Mur2Ac(oyl-L-Ala-gamma-D-Glu-L-Lys-D-Ala-D-Ala)](n)-di-trans,octa-cis-undecaprenyl diphosphate + beta-D-GlcNAc-(1-&gt;4)-Mur2Ac(oyl-L-Ala-gamma-D-Glu-L-Lys-D-Ala-D-Ala)-di-trans,octa-cis-undecaprenyl diphosphate = [GlcNAc-(1-&gt;4)-Mur2Ac(oyl-L-Ala-gamma-D-Glu-L-Lys-D-Ala-D-Ala)](n+1)-di-trans,octa-cis-undecaprenyl diphosphate + di-trans,octa-cis-undecaprenyl diphosphate + H(+)</text>
        <dbReference type="Rhea" id="RHEA:23708"/>
        <dbReference type="Rhea" id="RHEA-COMP:9602"/>
        <dbReference type="Rhea" id="RHEA-COMP:9603"/>
        <dbReference type="ChEBI" id="CHEBI:15378"/>
        <dbReference type="ChEBI" id="CHEBI:58405"/>
        <dbReference type="ChEBI" id="CHEBI:60033"/>
        <dbReference type="ChEBI" id="CHEBI:78435"/>
        <dbReference type="EC" id="2.4.99.28"/>
    </reaction>
</comment>
<evidence type="ECO:0000256" key="1">
    <source>
        <dbReference type="ARBA" id="ARBA00004249"/>
    </source>
</evidence>
<evidence type="ECO:0000256" key="4">
    <source>
        <dbReference type="ARBA" id="ARBA00007739"/>
    </source>
</evidence>
<keyword evidence="13 27" id="KW-0812">Transmembrane</keyword>
<comment type="caution">
    <text evidence="31">The sequence shown here is derived from an EMBL/GenBank/DDBJ whole genome shotgun (WGS) entry which is preliminary data.</text>
</comment>
<keyword evidence="15" id="KW-0133">Cell shape</keyword>
<dbReference type="InterPro" id="IPR050396">
    <property type="entry name" value="Glycosyltr_51/Transpeptidase"/>
</dbReference>
<evidence type="ECO:0000259" key="29">
    <source>
        <dbReference type="Pfam" id="PF00912"/>
    </source>
</evidence>